<comment type="caution">
    <text evidence="1">The sequence shown here is derived from an EMBL/GenBank/DDBJ whole genome shotgun (WGS) entry which is preliminary data.</text>
</comment>
<dbReference type="SUPFAM" id="SSF69322">
    <property type="entry name" value="Tricorn protease domain 2"/>
    <property type="match status" value="1"/>
</dbReference>
<keyword evidence="2" id="KW-1185">Reference proteome</keyword>
<gene>
    <name evidence="1" type="ORF">H8Z76_05640</name>
</gene>
<dbReference type="RefSeq" id="WP_186981909.1">
    <property type="nucleotide sequence ID" value="NZ_JACOQH010000003.1"/>
</dbReference>
<evidence type="ECO:0008006" key="3">
    <source>
        <dbReference type="Google" id="ProtNLM"/>
    </source>
</evidence>
<organism evidence="1 2">
    <name type="scientific">Roseburia yibonii</name>
    <dbReference type="NCBI Taxonomy" id="2763063"/>
    <lineage>
        <taxon>Bacteria</taxon>
        <taxon>Bacillati</taxon>
        <taxon>Bacillota</taxon>
        <taxon>Clostridia</taxon>
        <taxon>Lachnospirales</taxon>
        <taxon>Lachnospiraceae</taxon>
        <taxon>Roseburia</taxon>
    </lineage>
</organism>
<sequence length="841" mass="94256">MKKGLIKAGVLVVVFFAALIGFSLMTNQTNKDLTTDMANATLPMIDLYTGTQKINELHGYTVQMDASYMRDTITPVGTDMKVPATIQTFGTDVDAISYKIRSMDGKDLIAEAAITDYTENGGLISMQIPIQNLIKEGQEYNLILELKHKDKTYYYYTRILKSEDANVEPCVEFAQNFHEMTFDEEKSGGLSTYMEPDASADNSTLNRVTINSTLSQVTWNQFKGVPLSEPAVAVREIQGSYNVVTLSYVMTSTGDNGELEYYNVEEYYRIRYTASRIYLLNFERTMNQIFRGENDSFYDNCIQLGIRSGDIAYQSNENGSVVCFVQEGELWSYDENNDRLYQVFSFRGFEGIDDRENYDEHDIKIIDIDEAGSINFAVYGYMNRGEHEGEVGIGIYHFDSVANTVEEEAFLPSTQSYQVMKSNIGQLIYENEDNELFIMMEGTVYKIDLSTRETKQVVSGLSEDSYAVSDTNEFFAYIDGTDTNAATRVHVLDFSDGSDYTIDAGDGQYIRPLGFMQGDFIYGLARADQVMPDAAGTITFPMYRICIVDIGEGSHEVLKEYQKDGYFVSGVQLSDYTIYLDRLTYNGMAYVQADPDTIMNREGDVKKPVEIHETNTEQKETQYQLKLEEEMSDTSPKLLTPKQIVLEENRNISIELPKQGEKYYVYSGGEVCLATYSLPEAIGKANETMGVVIGDGQKYIWKRARKTNCPSLHVTIGDSDAAGSSIAQCISALLQSKEINLSVQELLNSGDTPKQVLEDSMQDCRILDLGGCSVEELLYYVSNGTPVFAMVNQSDAVLIVGYDANNIVYYDPAAGKNVSKPLEEAQAMFSEAGDTFLTYIE</sequence>
<protein>
    <recommendedName>
        <fullName evidence="3">Peptidase C39 domain-containing protein</fullName>
    </recommendedName>
</protein>
<dbReference type="EMBL" id="JACOQH010000003">
    <property type="protein sequence ID" value="MBC5753515.1"/>
    <property type="molecule type" value="Genomic_DNA"/>
</dbReference>
<evidence type="ECO:0000313" key="2">
    <source>
        <dbReference type="Proteomes" id="UP000621540"/>
    </source>
</evidence>
<dbReference type="Proteomes" id="UP000621540">
    <property type="component" value="Unassembled WGS sequence"/>
</dbReference>
<evidence type="ECO:0000313" key="1">
    <source>
        <dbReference type="EMBL" id="MBC5753515.1"/>
    </source>
</evidence>
<accession>A0ABR7I995</accession>
<reference evidence="1 2" key="1">
    <citation type="submission" date="2020-08" db="EMBL/GenBank/DDBJ databases">
        <title>Genome public.</title>
        <authorList>
            <person name="Liu C."/>
            <person name="Sun Q."/>
        </authorList>
    </citation>
    <scope>NUCLEOTIDE SEQUENCE [LARGE SCALE GENOMIC DNA]</scope>
    <source>
        <strain evidence="1 2">BX0805</strain>
    </source>
</reference>
<proteinExistence type="predicted"/>
<name>A0ABR7I995_9FIRM</name>
<dbReference type="Gene3D" id="3.90.70.10">
    <property type="entry name" value="Cysteine proteinases"/>
    <property type="match status" value="1"/>
</dbReference>